<accession>A0A099UIR8</accession>
<dbReference type="Proteomes" id="UP000029925">
    <property type="component" value="Unassembled WGS sequence"/>
</dbReference>
<dbReference type="AlphaFoldDB" id="A0A099UIR8"/>
<dbReference type="PATRIC" id="fig|76936.10.peg.1725"/>
<feature type="signal peptide" evidence="2">
    <location>
        <begin position="1"/>
        <end position="20"/>
    </location>
</feature>
<evidence type="ECO:0008006" key="7">
    <source>
        <dbReference type="Google" id="ProtNLM"/>
    </source>
</evidence>
<reference evidence="6" key="2">
    <citation type="submission" date="2015-11" db="EMBL/GenBank/DDBJ databases">
        <authorList>
            <person name="Anvar S.Y."/>
        </authorList>
    </citation>
    <scope>NUCLEOTIDE SEQUENCE [LARGE SCALE GENOMIC DNA]</scope>
</reference>
<sequence length="141" mass="15870">MKAKVMSLALMLALSSTLFATPPVPTKPQPHIKGVLPEVFNNASFDKKREALKADFKEREAIDKKREELRGKIKALELEKKILEINLQEAKATRDDTKINATLAQIVQQEAKISQEKAKEKQIIAEMEQSAISKINKILGY</sequence>
<evidence type="ECO:0000313" key="4">
    <source>
        <dbReference type="EMBL" id="TLD79283.1"/>
    </source>
</evidence>
<dbReference type="EMBL" id="LN907858">
    <property type="protein sequence ID" value="CUU40651.1"/>
    <property type="molecule type" value="Genomic_DNA"/>
</dbReference>
<dbReference type="KEGG" id="hty:BN2458_PEG1768"/>
<proteinExistence type="predicted"/>
<protein>
    <recommendedName>
        <fullName evidence="7">Periplasmic protein</fullName>
    </recommendedName>
</protein>
<feature type="chain" id="PRO_5044540582" description="Periplasmic protein" evidence="2">
    <location>
        <begin position="21"/>
        <end position="141"/>
    </location>
</feature>
<evidence type="ECO:0000313" key="6">
    <source>
        <dbReference type="Proteomes" id="UP000064525"/>
    </source>
</evidence>
<dbReference type="Proteomes" id="UP000064525">
    <property type="component" value="Chromosome I"/>
</dbReference>
<dbReference type="GeneID" id="78151911"/>
<reference evidence="4 5" key="1">
    <citation type="journal article" date="2014" name="Genome Announc.">
        <title>Draft genome sequences of eight enterohepatic helicobacter species isolated from both laboratory and wild rodents.</title>
        <authorList>
            <person name="Sheh A."/>
            <person name="Shen Z."/>
            <person name="Fox J.G."/>
        </authorList>
    </citation>
    <scope>NUCLEOTIDE SEQUENCE [LARGE SCALE GENOMIC DNA]</scope>
    <source>
        <strain evidence="4 5">MIT 98-6810</strain>
    </source>
</reference>
<evidence type="ECO:0000256" key="1">
    <source>
        <dbReference type="SAM" id="Coils"/>
    </source>
</evidence>
<organism evidence="3 6">
    <name type="scientific">Helicobacter typhlonius</name>
    <dbReference type="NCBI Taxonomy" id="76936"/>
    <lineage>
        <taxon>Bacteria</taxon>
        <taxon>Pseudomonadati</taxon>
        <taxon>Campylobacterota</taxon>
        <taxon>Epsilonproteobacteria</taxon>
        <taxon>Campylobacterales</taxon>
        <taxon>Helicobacteraceae</taxon>
        <taxon>Helicobacter</taxon>
    </lineage>
</organism>
<keyword evidence="1" id="KW-0175">Coiled coil</keyword>
<feature type="coiled-coil region" evidence="1">
    <location>
        <begin position="59"/>
        <end position="100"/>
    </location>
</feature>
<reference evidence="3" key="3">
    <citation type="submission" date="2015-11" db="EMBL/GenBank/DDBJ databases">
        <authorList>
            <person name="Zhang Y."/>
            <person name="Guo Z."/>
        </authorList>
    </citation>
    <scope>NUCLEOTIDE SEQUENCE</scope>
    <source>
        <strain evidence="3">1</strain>
    </source>
</reference>
<evidence type="ECO:0000313" key="3">
    <source>
        <dbReference type="EMBL" id="CUU40651.1"/>
    </source>
</evidence>
<dbReference type="RefSeq" id="WP_034327914.1">
    <property type="nucleotide sequence ID" value="NZ_CAJTQN010000014.1"/>
</dbReference>
<dbReference type="OrthoDB" id="9834135at2"/>
<evidence type="ECO:0000313" key="5">
    <source>
        <dbReference type="Proteomes" id="UP000029925"/>
    </source>
</evidence>
<gene>
    <name evidence="3" type="ORF">BN2458_PEG1768</name>
    <name evidence="4" type="ORF">LS75_003070</name>
</gene>
<keyword evidence="5" id="KW-1185">Reference proteome</keyword>
<name>A0A099UIR8_9HELI</name>
<keyword evidence="2" id="KW-0732">Signal</keyword>
<dbReference type="EMBL" id="JRPF02000002">
    <property type="protein sequence ID" value="TLD79283.1"/>
    <property type="molecule type" value="Genomic_DNA"/>
</dbReference>
<evidence type="ECO:0000256" key="2">
    <source>
        <dbReference type="SAM" id="SignalP"/>
    </source>
</evidence>